<reference evidence="1" key="1">
    <citation type="submission" date="2024-03" db="EMBL/GenBank/DDBJ databases">
        <title>Novel Streptomyces species of biotechnological and ecological value are a feature of Machair soil.</title>
        <authorList>
            <person name="Prole J.R."/>
            <person name="Goodfellow M."/>
            <person name="Allenby N."/>
            <person name="Ward A.C."/>
        </authorList>
    </citation>
    <scope>NUCLEOTIDE SEQUENCE</scope>
    <source>
        <strain evidence="1">MS1.AVA.4</strain>
    </source>
</reference>
<proteinExistence type="predicted"/>
<evidence type="ECO:0000313" key="2">
    <source>
        <dbReference type="Proteomes" id="UP001375539"/>
    </source>
</evidence>
<organism evidence="1 2">
    <name type="scientific">Streptomyces pratisoli</name>
    <dbReference type="NCBI Taxonomy" id="3139917"/>
    <lineage>
        <taxon>Bacteria</taxon>
        <taxon>Bacillati</taxon>
        <taxon>Actinomycetota</taxon>
        <taxon>Actinomycetes</taxon>
        <taxon>Kitasatosporales</taxon>
        <taxon>Streptomycetaceae</taxon>
        <taxon>Streptomyces</taxon>
    </lineage>
</organism>
<evidence type="ECO:0000313" key="1">
    <source>
        <dbReference type="EMBL" id="MEJ8661559.1"/>
    </source>
</evidence>
<name>A0ACC6QTL9_9ACTN</name>
<accession>A0ACC6QTL9</accession>
<protein>
    <submittedName>
        <fullName evidence="1">Uncharacterized protein</fullName>
    </submittedName>
</protein>
<keyword evidence="2" id="KW-1185">Reference proteome</keyword>
<sequence>MTLASENRLAFTTTVVSLTAEATELETRVIELRQALAELDEQIRAVSGALLRIHGEERACGQRTE</sequence>
<dbReference type="EMBL" id="JBBKAI010000002">
    <property type="protein sequence ID" value="MEJ8661559.1"/>
    <property type="molecule type" value="Genomic_DNA"/>
</dbReference>
<dbReference type="Proteomes" id="UP001375539">
    <property type="component" value="Unassembled WGS sequence"/>
</dbReference>
<comment type="caution">
    <text evidence="1">The sequence shown here is derived from an EMBL/GenBank/DDBJ whole genome shotgun (WGS) entry which is preliminary data.</text>
</comment>
<gene>
    <name evidence="1" type="ORF">WKI58_34480</name>
</gene>